<keyword evidence="2 5" id="KW-0812">Transmembrane</keyword>
<dbReference type="AlphaFoldDB" id="M5R9V0"/>
<dbReference type="GO" id="GO:0015990">
    <property type="term" value="P:electron transport coupled proton transport"/>
    <property type="evidence" value="ECO:0007669"/>
    <property type="project" value="TreeGrafter"/>
</dbReference>
<dbReference type="PATRIC" id="fig|1265738.3.peg.6901"/>
<dbReference type="PANTHER" id="PTHR42829:SF2">
    <property type="entry name" value="NADH-UBIQUINONE OXIDOREDUCTASE CHAIN 5"/>
    <property type="match status" value="1"/>
</dbReference>
<keyword evidence="3 7" id="KW-1133">Transmembrane helix</keyword>
<dbReference type="GO" id="GO:0003954">
    <property type="term" value="F:NADH dehydrogenase activity"/>
    <property type="evidence" value="ECO:0007669"/>
    <property type="project" value="TreeGrafter"/>
</dbReference>
<dbReference type="GO" id="GO:0016020">
    <property type="term" value="C:membrane"/>
    <property type="evidence" value="ECO:0007669"/>
    <property type="project" value="UniProtKB-SubCell"/>
</dbReference>
<evidence type="ECO:0000256" key="3">
    <source>
        <dbReference type="ARBA" id="ARBA00022989"/>
    </source>
</evidence>
<reference evidence="9 10" key="1">
    <citation type="journal article" date="2013" name="Mar. Genomics">
        <title>Expression of sulfatases in Rhodopirellula baltica and the diversity of sulfatases in the genus Rhodopirellula.</title>
        <authorList>
            <person name="Wegner C.E."/>
            <person name="Richter-Heitmann T."/>
            <person name="Klindworth A."/>
            <person name="Klockow C."/>
            <person name="Richter M."/>
            <person name="Achstetter T."/>
            <person name="Glockner F.O."/>
            <person name="Harder J."/>
        </authorList>
    </citation>
    <scope>NUCLEOTIDE SEQUENCE [LARGE SCALE GENOMIC DNA]</scope>
    <source>
        <strain evidence="9 10">SM1</strain>
    </source>
</reference>
<dbReference type="Proteomes" id="UP000011991">
    <property type="component" value="Unassembled WGS sequence"/>
</dbReference>
<dbReference type="RefSeq" id="WP_008707408.1">
    <property type="nucleotide sequence ID" value="NZ_ANOG01000988.1"/>
</dbReference>
<feature type="transmembrane region" description="Helical" evidence="7">
    <location>
        <begin position="41"/>
        <end position="68"/>
    </location>
</feature>
<dbReference type="GO" id="GO:0012505">
    <property type="term" value="C:endomembrane system"/>
    <property type="evidence" value="ECO:0007669"/>
    <property type="project" value="UniProtKB-SubCell"/>
</dbReference>
<evidence type="ECO:0000256" key="4">
    <source>
        <dbReference type="ARBA" id="ARBA00023136"/>
    </source>
</evidence>
<accession>M5R9V0</accession>
<dbReference type="PANTHER" id="PTHR42829">
    <property type="entry name" value="NADH-UBIQUINONE OXIDOREDUCTASE CHAIN 5"/>
    <property type="match status" value="1"/>
</dbReference>
<dbReference type="InterPro" id="IPR003945">
    <property type="entry name" value="NU5C-like"/>
</dbReference>
<dbReference type="EMBL" id="ANOG01000988">
    <property type="protein sequence ID" value="EMI16160.1"/>
    <property type="molecule type" value="Genomic_DNA"/>
</dbReference>
<evidence type="ECO:0000313" key="10">
    <source>
        <dbReference type="Proteomes" id="UP000011991"/>
    </source>
</evidence>
<dbReference type="GO" id="GO:0008137">
    <property type="term" value="F:NADH dehydrogenase (ubiquinone) activity"/>
    <property type="evidence" value="ECO:0007669"/>
    <property type="project" value="InterPro"/>
</dbReference>
<keyword evidence="4 7" id="KW-0472">Membrane</keyword>
<evidence type="ECO:0000256" key="1">
    <source>
        <dbReference type="ARBA" id="ARBA00004127"/>
    </source>
</evidence>
<feature type="transmembrane region" description="Helical" evidence="7">
    <location>
        <begin position="9"/>
        <end position="29"/>
    </location>
</feature>
<protein>
    <submittedName>
        <fullName evidence="9">NADH subunit 5</fullName>
    </submittedName>
</protein>
<feature type="compositionally biased region" description="Basic and acidic residues" evidence="6">
    <location>
        <begin position="162"/>
        <end position="180"/>
    </location>
</feature>
<evidence type="ECO:0000256" key="5">
    <source>
        <dbReference type="RuleBase" id="RU000320"/>
    </source>
</evidence>
<dbReference type="GO" id="GO:0042773">
    <property type="term" value="P:ATP synthesis coupled electron transport"/>
    <property type="evidence" value="ECO:0007669"/>
    <property type="project" value="InterPro"/>
</dbReference>
<evidence type="ECO:0000259" key="8">
    <source>
        <dbReference type="Pfam" id="PF00361"/>
    </source>
</evidence>
<dbReference type="Pfam" id="PF00361">
    <property type="entry name" value="Proton_antipo_M"/>
    <property type="match status" value="1"/>
</dbReference>
<feature type="region of interest" description="Disordered" evidence="6">
    <location>
        <begin position="161"/>
        <end position="180"/>
    </location>
</feature>
<organism evidence="9 10">
    <name type="scientific">Rhodopirellula maiorica SM1</name>
    <dbReference type="NCBI Taxonomy" id="1265738"/>
    <lineage>
        <taxon>Bacteria</taxon>
        <taxon>Pseudomonadati</taxon>
        <taxon>Planctomycetota</taxon>
        <taxon>Planctomycetia</taxon>
        <taxon>Pirellulales</taxon>
        <taxon>Pirellulaceae</taxon>
        <taxon>Novipirellula</taxon>
    </lineage>
</organism>
<evidence type="ECO:0000256" key="7">
    <source>
        <dbReference type="SAM" id="Phobius"/>
    </source>
</evidence>
<evidence type="ECO:0000256" key="6">
    <source>
        <dbReference type="SAM" id="MobiDB-lite"/>
    </source>
</evidence>
<gene>
    <name evidence="9" type="ORF">RMSM_06914</name>
</gene>
<feature type="domain" description="NADH:quinone oxidoreductase/Mrp antiporter transmembrane" evidence="8">
    <location>
        <begin position="2"/>
        <end position="81"/>
    </location>
</feature>
<comment type="caution">
    <text evidence="9">The sequence shown here is derived from an EMBL/GenBank/DDBJ whole genome shotgun (WGS) entry which is preliminary data.</text>
</comment>
<name>M5R9V0_9BACT</name>
<keyword evidence="10" id="KW-1185">Reference proteome</keyword>
<comment type="subcellular location">
    <subcellularLocation>
        <location evidence="1">Endomembrane system</location>
        <topology evidence="1">Multi-pass membrane protein</topology>
    </subcellularLocation>
    <subcellularLocation>
        <location evidence="5">Membrane</location>
        <topology evidence="5">Multi-pass membrane protein</topology>
    </subcellularLocation>
</comment>
<sequence length="180" mass="20075">MSPLLESSLTLQCMVITLGLVSAICGALMSRVQSDIKVSLAYASLTQVGIIVVEIGLGFRYLALIHIIGHASLRTMQLLRAPTLLRDYNELENALGARITQRQSGWTRILPAAVHRWAYRFGFDRGFMDIALDKFIVRPFLALFSVFDSLERQVTDLISNEASRESDDAPLHPEESQRVA</sequence>
<proteinExistence type="predicted"/>
<evidence type="ECO:0000313" key="9">
    <source>
        <dbReference type="EMBL" id="EMI16160.1"/>
    </source>
</evidence>
<dbReference type="InterPro" id="IPR001750">
    <property type="entry name" value="ND/Mrp_TM"/>
</dbReference>
<evidence type="ECO:0000256" key="2">
    <source>
        <dbReference type="ARBA" id="ARBA00022692"/>
    </source>
</evidence>